<protein>
    <submittedName>
        <fullName evidence="1">Uncharacterized protein</fullName>
    </submittedName>
</protein>
<dbReference type="EMBL" id="GL442531">
    <property type="protein sequence ID" value="EFN63369.1"/>
    <property type="molecule type" value="Genomic_DNA"/>
</dbReference>
<sequence length="278" mass="31295">MPDGESTPQMCGCAFPHARNPHAHTRYAALSRSTIRSAQFYPTTQIKEWLPNLIQSTYISRYTGCPRLNESAVNECPKTHNQSFKDRFLGSFGDDFSSCKNSKSPWVGKPISLINCTENEIASSMKLKKTRGKNALPAFKICFFKIQEYPIEGEIGSALAWNVRENILNISYELFEPFFHSRVLRAQYVKCGFIRARPLIRTIAEIQAIRQRICQQNCKCVWGKCTTQGRADIDFTAIEKDSESGDGTKPAFSTTPRCINGPAAMLEEADEAEESEEP</sequence>
<keyword evidence="2" id="KW-1185">Reference proteome</keyword>
<dbReference type="Proteomes" id="UP000000311">
    <property type="component" value="Unassembled WGS sequence"/>
</dbReference>
<gene>
    <name evidence="1" type="ORF">EAG_07843</name>
</gene>
<reference evidence="1 2" key="1">
    <citation type="journal article" date="2010" name="Science">
        <title>Genomic comparison of the ants Camponotus floridanus and Harpegnathos saltator.</title>
        <authorList>
            <person name="Bonasio R."/>
            <person name="Zhang G."/>
            <person name="Ye C."/>
            <person name="Mutti N.S."/>
            <person name="Fang X."/>
            <person name="Qin N."/>
            <person name="Donahue G."/>
            <person name="Yang P."/>
            <person name="Li Q."/>
            <person name="Li C."/>
            <person name="Zhang P."/>
            <person name="Huang Z."/>
            <person name="Berger S.L."/>
            <person name="Reinberg D."/>
            <person name="Wang J."/>
            <person name="Liebig J."/>
        </authorList>
    </citation>
    <scope>NUCLEOTIDE SEQUENCE [LARGE SCALE GENOMIC DNA]</scope>
    <source>
        <strain evidence="2">C129</strain>
    </source>
</reference>
<evidence type="ECO:0000313" key="1">
    <source>
        <dbReference type="EMBL" id="EFN63369.1"/>
    </source>
</evidence>
<proteinExistence type="predicted"/>
<organism evidence="2">
    <name type="scientific">Camponotus floridanus</name>
    <name type="common">Florida carpenter ant</name>
    <dbReference type="NCBI Taxonomy" id="104421"/>
    <lineage>
        <taxon>Eukaryota</taxon>
        <taxon>Metazoa</taxon>
        <taxon>Ecdysozoa</taxon>
        <taxon>Arthropoda</taxon>
        <taxon>Hexapoda</taxon>
        <taxon>Insecta</taxon>
        <taxon>Pterygota</taxon>
        <taxon>Neoptera</taxon>
        <taxon>Endopterygota</taxon>
        <taxon>Hymenoptera</taxon>
        <taxon>Apocrita</taxon>
        <taxon>Aculeata</taxon>
        <taxon>Formicoidea</taxon>
        <taxon>Formicidae</taxon>
        <taxon>Formicinae</taxon>
        <taxon>Camponotus</taxon>
    </lineage>
</organism>
<accession>E2AT70</accession>
<name>E2AT70_CAMFO</name>
<dbReference type="AlphaFoldDB" id="E2AT70"/>
<evidence type="ECO:0000313" key="2">
    <source>
        <dbReference type="Proteomes" id="UP000000311"/>
    </source>
</evidence>
<dbReference type="InParanoid" id="E2AT70"/>